<keyword evidence="2" id="KW-1185">Reference proteome</keyword>
<dbReference type="Proteomes" id="UP000683436">
    <property type="component" value="Chromosome"/>
</dbReference>
<sequence length="574" mass="55749">MSVTAADAAATAAVALTNVAEGLTVNVIGSATGALNNVTVTGTVADTDKNGTVANTTVAVTAGKDVESVSVKSAVASTLTVADGAGTKKVSTVDASASTSAVTYNAAATVANVKTGAGNDTATLNTSLDATVKAASVSTGAGNDTVNVGAVVGTAATGQTVAVDAGEGNDTINLTIAAGVTYNVTAGAGDDTVVITGTVKTTDKIDGGVGTDVVSLNNNAALVTDDYIVFNKVLTNFETLKLNTATTAFDASQLAATYNTINLAAGSAVTKVGSQALIANGALTATAAGYVLDADANTTGNQTTYVGTLNITEKASGTVTAGAQTVNLTVEGAKANAPTATAAVLAGEAKSATVTLSAGTDTKGTVATSDDTFVASTVAVTTADAAGSLKDLASLTLSGNGAATVINAVDTKLVSVDASGLNSVAANGTAAAGLTYTSSNALAETIKLGAGLDNVTLNASTYAAMDKVEGLKLVDNAAIAGFQLDATKSDDIGLSGGAVFTKFTTAQTDLDLALKDAAAVTTSDNLVFQLGGNTYIYQDVGGALGAANNVLDAGDTLVQLVGTVDLDLLVAALA</sequence>
<dbReference type="RefSeq" id="WP_216707098.1">
    <property type="nucleotide sequence ID" value="NZ_CP076683.1"/>
</dbReference>
<evidence type="ECO:0000313" key="1">
    <source>
        <dbReference type="EMBL" id="QWV18489.1"/>
    </source>
</evidence>
<evidence type="ECO:0000313" key="2">
    <source>
        <dbReference type="Proteomes" id="UP000683436"/>
    </source>
</evidence>
<reference evidence="1 2" key="1">
    <citation type="submission" date="2021-06" db="EMBL/GenBank/DDBJ databases">
        <title>Microbial metabolic specificity influences pelagic lipid remineralization.</title>
        <authorList>
            <person name="Behrendt L."/>
            <person name="Hunter J.E."/>
            <person name="Alcolombri U."/>
            <person name="Smriga S."/>
            <person name="Mincer T."/>
            <person name="Lowenstein D.P."/>
            <person name="Peaudecerf F.J."/>
            <person name="Fernandez V.I."/>
            <person name="Fredricks H."/>
            <person name="Almblad H."/>
            <person name="Harrison J.J."/>
            <person name="Stocker R."/>
            <person name="Van Mooy B.A.S."/>
        </authorList>
    </citation>
    <scope>NUCLEOTIDE SEQUENCE [LARGE SCALE GENOMIC DNA]</scope>
    <source>
        <strain evidence="1 2">A252</strain>
    </source>
</reference>
<organism evidence="1 2">
    <name type="scientific">Stutzerimonas zhaodongensis</name>
    <dbReference type="NCBI Taxonomy" id="1176257"/>
    <lineage>
        <taxon>Bacteria</taxon>
        <taxon>Pseudomonadati</taxon>
        <taxon>Pseudomonadota</taxon>
        <taxon>Gammaproteobacteria</taxon>
        <taxon>Pseudomonadales</taxon>
        <taxon>Pseudomonadaceae</taxon>
        <taxon>Stutzerimonas</taxon>
    </lineage>
</organism>
<gene>
    <name evidence="1" type="ORF">KQ248_07445</name>
</gene>
<evidence type="ECO:0008006" key="3">
    <source>
        <dbReference type="Google" id="ProtNLM"/>
    </source>
</evidence>
<name>A0ABX8J0L6_9GAMM</name>
<accession>A0ABX8J0L6</accession>
<proteinExistence type="predicted"/>
<dbReference type="EMBL" id="CP076683">
    <property type="protein sequence ID" value="QWV18489.1"/>
    <property type="molecule type" value="Genomic_DNA"/>
</dbReference>
<protein>
    <recommendedName>
        <fullName evidence="3">S-layer protein</fullName>
    </recommendedName>
</protein>